<keyword evidence="5" id="KW-0808">Transferase</keyword>
<sequence>MDLINEDLIITESELTDKKEIIIMMANLIKKNGRLSDLGTFVKEVLKRESLGSTAVGHGVGIPHGKTDAVKVPTIAFIKTKEYVKWGNDEDDLVNLIFMIAVPESVGSNEHLKILANLSKKLINDDFRNSLLITNDKEKINNILQSVFG</sequence>
<keyword evidence="9" id="KW-1185">Reference proteome</keyword>
<dbReference type="GO" id="GO:0008982">
    <property type="term" value="F:protein-N(PI)-phosphohistidine-sugar phosphotransferase activity"/>
    <property type="evidence" value="ECO:0007669"/>
    <property type="project" value="InterPro"/>
</dbReference>
<dbReference type="InterPro" id="IPR004715">
    <property type="entry name" value="PTS_IIA_fruc"/>
</dbReference>
<proteinExistence type="predicted"/>
<comment type="subcellular location">
    <subcellularLocation>
        <location evidence="1">Cytoplasm</location>
    </subcellularLocation>
</comment>
<keyword evidence="4" id="KW-0762">Sugar transport</keyword>
<keyword evidence="2" id="KW-0813">Transport</keyword>
<gene>
    <name evidence="8" type="ORF">SAMN03080614_10706</name>
</gene>
<keyword evidence="6" id="KW-0598">Phosphotransferase system</keyword>
<name>A0A1I0CEA7_9FIRM</name>
<dbReference type="GO" id="GO:0016020">
    <property type="term" value="C:membrane"/>
    <property type="evidence" value="ECO:0007669"/>
    <property type="project" value="InterPro"/>
</dbReference>
<evidence type="ECO:0000259" key="7">
    <source>
        <dbReference type="PROSITE" id="PS51094"/>
    </source>
</evidence>
<accession>A0A1I0CEA7</accession>
<dbReference type="OrthoDB" id="95460at2"/>
<dbReference type="FunFam" id="3.40.930.10:FF:000009">
    <property type="entry name" value="PTS system, fructose specific IIABC component"/>
    <property type="match status" value="1"/>
</dbReference>
<dbReference type="Pfam" id="PF00359">
    <property type="entry name" value="PTS_EIIA_2"/>
    <property type="match status" value="1"/>
</dbReference>
<dbReference type="PROSITE" id="PS51094">
    <property type="entry name" value="PTS_EIIA_TYPE_2"/>
    <property type="match status" value="1"/>
</dbReference>
<dbReference type="NCBIfam" id="TIGR00848">
    <property type="entry name" value="fruA"/>
    <property type="match status" value="1"/>
</dbReference>
<evidence type="ECO:0000256" key="3">
    <source>
        <dbReference type="ARBA" id="ARBA00022553"/>
    </source>
</evidence>
<dbReference type="AlphaFoldDB" id="A0A1I0CEA7"/>
<dbReference type="GO" id="GO:0009401">
    <property type="term" value="P:phosphoenolpyruvate-dependent sugar phosphotransferase system"/>
    <property type="evidence" value="ECO:0007669"/>
    <property type="project" value="UniProtKB-KW"/>
</dbReference>
<evidence type="ECO:0000313" key="9">
    <source>
        <dbReference type="Proteomes" id="UP000243819"/>
    </source>
</evidence>
<keyword evidence="3" id="KW-0597">Phosphoprotein</keyword>
<dbReference type="InterPro" id="IPR016152">
    <property type="entry name" value="PTrfase/Anion_transptr"/>
</dbReference>
<evidence type="ECO:0000256" key="4">
    <source>
        <dbReference type="ARBA" id="ARBA00022597"/>
    </source>
</evidence>
<dbReference type="InterPro" id="IPR051541">
    <property type="entry name" value="PTS_SugarTrans_NitroReg"/>
</dbReference>
<evidence type="ECO:0000256" key="5">
    <source>
        <dbReference type="ARBA" id="ARBA00022679"/>
    </source>
</evidence>
<dbReference type="Gene3D" id="3.40.930.10">
    <property type="entry name" value="Mannitol-specific EII, Chain A"/>
    <property type="match status" value="1"/>
</dbReference>
<evidence type="ECO:0000256" key="6">
    <source>
        <dbReference type="ARBA" id="ARBA00022683"/>
    </source>
</evidence>
<dbReference type="GO" id="GO:0005737">
    <property type="term" value="C:cytoplasm"/>
    <property type="evidence" value="ECO:0007669"/>
    <property type="project" value="UniProtKB-SubCell"/>
</dbReference>
<dbReference type="SUPFAM" id="SSF55804">
    <property type="entry name" value="Phoshotransferase/anion transport protein"/>
    <property type="match status" value="1"/>
</dbReference>
<dbReference type="STRING" id="1120990.SAMN03080614_10706"/>
<organism evidence="8 9">
    <name type="scientific">Anaerobranca gottschalkii DSM 13577</name>
    <dbReference type="NCBI Taxonomy" id="1120990"/>
    <lineage>
        <taxon>Bacteria</taxon>
        <taxon>Bacillati</taxon>
        <taxon>Bacillota</taxon>
        <taxon>Clostridia</taxon>
        <taxon>Eubacteriales</taxon>
        <taxon>Proteinivoracaceae</taxon>
        <taxon>Anaerobranca</taxon>
    </lineage>
</organism>
<evidence type="ECO:0000313" key="8">
    <source>
        <dbReference type="EMBL" id="SET17916.1"/>
    </source>
</evidence>
<protein>
    <submittedName>
        <fullName evidence="8">PTS system, fructose-specific IIA component</fullName>
    </submittedName>
</protein>
<feature type="domain" description="PTS EIIA type-2" evidence="7">
    <location>
        <begin position="2"/>
        <end position="147"/>
    </location>
</feature>
<dbReference type="PANTHER" id="PTHR47738">
    <property type="entry name" value="PTS SYSTEM FRUCTOSE-LIKE EIIA COMPONENT-RELATED"/>
    <property type="match status" value="1"/>
</dbReference>
<dbReference type="RefSeq" id="WP_091351471.1">
    <property type="nucleotide sequence ID" value="NZ_FOIF01000070.1"/>
</dbReference>
<evidence type="ECO:0000256" key="1">
    <source>
        <dbReference type="ARBA" id="ARBA00004496"/>
    </source>
</evidence>
<dbReference type="Proteomes" id="UP000243819">
    <property type="component" value="Unassembled WGS sequence"/>
</dbReference>
<dbReference type="InterPro" id="IPR002178">
    <property type="entry name" value="PTS_EIIA_type-2_dom"/>
</dbReference>
<reference evidence="9" key="1">
    <citation type="submission" date="2016-10" db="EMBL/GenBank/DDBJ databases">
        <authorList>
            <person name="Varghese N."/>
            <person name="Submissions S."/>
        </authorList>
    </citation>
    <scope>NUCLEOTIDE SEQUENCE [LARGE SCALE GENOMIC DNA]</scope>
    <source>
        <strain evidence="9">DSM 13577</strain>
    </source>
</reference>
<dbReference type="CDD" id="cd00211">
    <property type="entry name" value="PTS_IIA_fru"/>
    <property type="match status" value="1"/>
</dbReference>
<dbReference type="EMBL" id="FOIF01000070">
    <property type="protein sequence ID" value="SET17916.1"/>
    <property type="molecule type" value="Genomic_DNA"/>
</dbReference>
<evidence type="ECO:0000256" key="2">
    <source>
        <dbReference type="ARBA" id="ARBA00022448"/>
    </source>
</evidence>
<dbReference type="PANTHER" id="PTHR47738:SF2">
    <property type="entry name" value="PTS SYSTEM FRUCTOSE-LIKE EIIA COMPONENT"/>
    <property type="match status" value="1"/>
</dbReference>